<gene>
    <name evidence="2" type="ORF">GGQ57_001215</name>
</gene>
<dbReference type="Pfam" id="PF01522">
    <property type="entry name" value="Polysacc_deac_1"/>
    <property type="match status" value="1"/>
</dbReference>
<comment type="caution">
    <text evidence="2">The sequence shown here is derived from an EMBL/GenBank/DDBJ whole genome shotgun (WGS) entry which is preliminary data.</text>
</comment>
<dbReference type="EMBL" id="JACHOC010000002">
    <property type="protein sequence ID" value="MBB4621321.1"/>
    <property type="molecule type" value="Genomic_DNA"/>
</dbReference>
<dbReference type="RefSeq" id="WP_183669551.1">
    <property type="nucleotide sequence ID" value="NZ_BMPB01000003.1"/>
</dbReference>
<name>A0ABR6KIJ3_9BACT</name>
<dbReference type="PANTHER" id="PTHR47561:SF1">
    <property type="entry name" value="POLYSACCHARIDE DEACETYLASE FAMILY PROTEIN (AFU_ORTHOLOGUE AFUA_6G05030)"/>
    <property type="match status" value="1"/>
</dbReference>
<dbReference type="InterPro" id="IPR045235">
    <property type="entry name" value="PuuE_HpPgdA-like"/>
</dbReference>
<sequence length="283" mass="33002">MNILTFDIEDWWGYDYYKLGNRQDWKPRLDKYLQDILDLLDERNIEATFFILGEVAVSNPSVVRCIADRGHHIGCHSFSHTFWKQPTEKEIREDTYKALNTIEDCTGQKVTAYRAPAFSITRENCWILSVLAEAGILYDCSIFPTSRSFGGFPEYKSKFPGKIEIDGVSIKEFPIAPSTIWGREIVYSGGGYFRLFPYFKIKALTVDSNYVMSYFHIKDFDKEQKRLFTTLDGESALARYFKNYVGLNTCFKKFTKYIYDFDFCSVKEADAKINWDELPVIHM</sequence>
<organism evidence="2 3">
    <name type="scientific">Parabacteroides faecis</name>
    <dbReference type="NCBI Taxonomy" id="1217282"/>
    <lineage>
        <taxon>Bacteria</taxon>
        <taxon>Pseudomonadati</taxon>
        <taxon>Bacteroidota</taxon>
        <taxon>Bacteroidia</taxon>
        <taxon>Bacteroidales</taxon>
        <taxon>Tannerellaceae</taxon>
        <taxon>Parabacteroides</taxon>
    </lineage>
</organism>
<dbReference type="InterPro" id="IPR022560">
    <property type="entry name" value="DUF3473"/>
</dbReference>
<feature type="domain" description="NodB homology" evidence="1">
    <location>
        <begin position="17"/>
        <end position="283"/>
    </location>
</feature>
<dbReference type="CDD" id="cd10941">
    <property type="entry name" value="CE4_PuuE_HpPgdA_like_2"/>
    <property type="match status" value="1"/>
</dbReference>
<dbReference type="Pfam" id="PF11959">
    <property type="entry name" value="DUF3473"/>
    <property type="match status" value="1"/>
</dbReference>
<evidence type="ECO:0000313" key="3">
    <source>
        <dbReference type="Proteomes" id="UP000533637"/>
    </source>
</evidence>
<dbReference type="InterPro" id="IPR011330">
    <property type="entry name" value="Glyco_hydro/deAcase_b/a-brl"/>
</dbReference>
<dbReference type="PANTHER" id="PTHR47561">
    <property type="entry name" value="POLYSACCHARIDE DEACETYLASE FAMILY PROTEIN (AFU_ORTHOLOGUE AFUA_6G05030)"/>
    <property type="match status" value="1"/>
</dbReference>
<proteinExistence type="predicted"/>
<evidence type="ECO:0000259" key="1">
    <source>
        <dbReference type="PROSITE" id="PS51677"/>
    </source>
</evidence>
<evidence type="ECO:0000313" key="2">
    <source>
        <dbReference type="EMBL" id="MBB4621321.1"/>
    </source>
</evidence>
<keyword evidence="3" id="KW-1185">Reference proteome</keyword>
<dbReference type="Gene3D" id="3.20.20.370">
    <property type="entry name" value="Glycoside hydrolase/deacetylase"/>
    <property type="match status" value="1"/>
</dbReference>
<protein>
    <submittedName>
        <fullName evidence="2">Polysaccharide deacetylase family protein (PEP-CTERM system associated)</fullName>
    </submittedName>
</protein>
<dbReference type="InterPro" id="IPR002509">
    <property type="entry name" value="NODB_dom"/>
</dbReference>
<dbReference type="PROSITE" id="PS51677">
    <property type="entry name" value="NODB"/>
    <property type="match status" value="1"/>
</dbReference>
<accession>A0ABR6KIJ3</accession>
<dbReference type="SUPFAM" id="SSF88713">
    <property type="entry name" value="Glycoside hydrolase/deacetylase"/>
    <property type="match status" value="1"/>
</dbReference>
<reference evidence="2 3" key="1">
    <citation type="submission" date="2020-08" db="EMBL/GenBank/DDBJ databases">
        <title>Genomic Encyclopedia of Type Strains, Phase IV (KMG-IV): sequencing the most valuable type-strain genomes for metagenomic binning, comparative biology and taxonomic classification.</title>
        <authorList>
            <person name="Goeker M."/>
        </authorList>
    </citation>
    <scope>NUCLEOTIDE SEQUENCE [LARGE SCALE GENOMIC DNA]</scope>
    <source>
        <strain evidence="2 3">DSM 102983</strain>
    </source>
</reference>
<dbReference type="Proteomes" id="UP000533637">
    <property type="component" value="Unassembled WGS sequence"/>
</dbReference>